<evidence type="ECO:0000313" key="2">
    <source>
        <dbReference type="Proteomes" id="UP000250266"/>
    </source>
</evidence>
<organism evidence="1 2">
    <name type="scientific">Lepidopterella palustris CBS 459.81</name>
    <dbReference type="NCBI Taxonomy" id="1314670"/>
    <lineage>
        <taxon>Eukaryota</taxon>
        <taxon>Fungi</taxon>
        <taxon>Dikarya</taxon>
        <taxon>Ascomycota</taxon>
        <taxon>Pezizomycotina</taxon>
        <taxon>Dothideomycetes</taxon>
        <taxon>Pleosporomycetidae</taxon>
        <taxon>Mytilinidiales</taxon>
        <taxon>Argynnaceae</taxon>
        <taxon>Lepidopterella</taxon>
    </lineage>
</organism>
<accession>A0A8E2EJQ6</accession>
<dbReference type="Proteomes" id="UP000250266">
    <property type="component" value="Unassembled WGS sequence"/>
</dbReference>
<keyword evidence="2" id="KW-1185">Reference proteome</keyword>
<proteinExistence type="predicted"/>
<sequence length="112" mass="12337">MHELHLERERCHSDSIYQPCSNDHSNLLSTVCCATNQPNSPGKNIANGFTQDICLLSSLCKNILTDANGEILYAYGKGYCTTNDYKSTKCPDVCTEDDFSAPNILSSPQNVK</sequence>
<dbReference type="EMBL" id="KV744821">
    <property type="protein sequence ID" value="OCK85272.1"/>
    <property type="molecule type" value="Genomic_DNA"/>
</dbReference>
<reference evidence="1 2" key="1">
    <citation type="journal article" date="2016" name="Nat. Commun.">
        <title>Ectomycorrhizal ecology is imprinted in the genome of the dominant symbiotic fungus Cenococcum geophilum.</title>
        <authorList>
            <consortium name="DOE Joint Genome Institute"/>
            <person name="Peter M."/>
            <person name="Kohler A."/>
            <person name="Ohm R.A."/>
            <person name="Kuo A."/>
            <person name="Krutzmann J."/>
            <person name="Morin E."/>
            <person name="Arend M."/>
            <person name="Barry K.W."/>
            <person name="Binder M."/>
            <person name="Choi C."/>
            <person name="Clum A."/>
            <person name="Copeland A."/>
            <person name="Grisel N."/>
            <person name="Haridas S."/>
            <person name="Kipfer T."/>
            <person name="LaButti K."/>
            <person name="Lindquist E."/>
            <person name="Lipzen A."/>
            <person name="Maire R."/>
            <person name="Meier B."/>
            <person name="Mihaltcheva S."/>
            <person name="Molinier V."/>
            <person name="Murat C."/>
            <person name="Poggeler S."/>
            <person name="Quandt C.A."/>
            <person name="Sperisen C."/>
            <person name="Tritt A."/>
            <person name="Tisserant E."/>
            <person name="Crous P.W."/>
            <person name="Henrissat B."/>
            <person name="Nehls U."/>
            <person name="Egli S."/>
            <person name="Spatafora J.W."/>
            <person name="Grigoriev I.V."/>
            <person name="Martin F.M."/>
        </authorList>
    </citation>
    <scope>NUCLEOTIDE SEQUENCE [LARGE SCALE GENOMIC DNA]</scope>
    <source>
        <strain evidence="1 2">CBS 459.81</strain>
    </source>
</reference>
<evidence type="ECO:0000313" key="1">
    <source>
        <dbReference type="EMBL" id="OCK85272.1"/>
    </source>
</evidence>
<protein>
    <submittedName>
        <fullName evidence="1">Uncharacterized protein</fullName>
    </submittedName>
</protein>
<name>A0A8E2EJQ6_9PEZI</name>
<dbReference type="OrthoDB" id="5215637at2759"/>
<gene>
    <name evidence="1" type="ORF">K432DRAFT_287065</name>
</gene>
<dbReference type="AlphaFoldDB" id="A0A8E2EJQ6"/>